<keyword evidence="2" id="KW-0808">Transferase</keyword>
<dbReference type="GO" id="GO:0009252">
    <property type="term" value="P:peptidoglycan biosynthetic process"/>
    <property type="evidence" value="ECO:0007669"/>
    <property type="project" value="UniProtKB-UniPathway"/>
</dbReference>
<dbReference type="Proteomes" id="UP000315628">
    <property type="component" value="Unassembled WGS sequence"/>
</dbReference>
<dbReference type="InterPro" id="IPR036365">
    <property type="entry name" value="PGBD-like_sf"/>
</dbReference>
<dbReference type="InterPro" id="IPR005490">
    <property type="entry name" value="LD_TPept_cat_dom"/>
</dbReference>
<accession>A0A560WHZ3</accession>
<dbReference type="Gene3D" id="1.10.101.10">
    <property type="entry name" value="PGBD-like superfamily/PGBD"/>
    <property type="match status" value="1"/>
</dbReference>
<evidence type="ECO:0000259" key="8">
    <source>
        <dbReference type="PROSITE" id="PS52029"/>
    </source>
</evidence>
<dbReference type="GO" id="GO:0008360">
    <property type="term" value="P:regulation of cell shape"/>
    <property type="evidence" value="ECO:0007669"/>
    <property type="project" value="UniProtKB-UniRule"/>
</dbReference>
<dbReference type="GO" id="GO:0071555">
    <property type="term" value="P:cell wall organization"/>
    <property type="evidence" value="ECO:0007669"/>
    <property type="project" value="UniProtKB-UniRule"/>
</dbReference>
<dbReference type="Pfam" id="PF01471">
    <property type="entry name" value="PG_binding_1"/>
    <property type="match status" value="1"/>
</dbReference>
<name>A0A560WHZ3_9MICO</name>
<evidence type="ECO:0000313" key="9">
    <source>
        <dbReference type="EMBL" id="TWD17331.1"/>
    </source>
</evidence>
<dbReference type="InterPro" id="IPR002477">
    <property type="entry name" value="Peptidoglycan-bd-like"/>
</dbReference>
<organism evidence="9 10">
    <name type="scientific">Marihabitans asiaticum</name>
    <dbReference type="NCBI Taxonomy" id="415218"/>
    <lineage>
        <taxon>Bacteria</taxon>
        <taxon>Bacillati</taxon>
        <taxon>Actinomycetota</taxon>
        <taxon>Actinomycetes</taxon>
        <taxon>Micrococcales</taxon>
        <taxon>Intrasporangiaceae</taxon>
        <taxon>Marihabitans</taxon>
    </lineage>
</organism>
<evidence type="ECO:0000256" key="6">
    <source>
        <dbReference type="PROSITE-ProRule" id="PRU01373"/>
    </source>
</evidence>
<dbReference type="Gene3D" id="2.40.440.10">
    <property type="entry name" value="L,D-transpeptidase catalytic domain-like"/>
    <property type="match status" value="1"/>
</dbReference>
<comment type="caution">
    <text evidence="9">The sequence shown here is derived from an EMBL/GenBank/DDBJ whole genome shotgun (WGS) entry which is preliminary data.</text>
</comment>
<sequence length="322" mass="32532">MSACGTGQSDDGQASDATSRPAQTASTSSPTSAASSTSSSRRSTSDSPSTSDSGSASATSSTSTPRSTSTSATASSSTSTPSTSSSPTPSRSTSKSSTSSTTTATASPSPSSTPSPSSSSPAPTTLRPGDSGEQVTALQRRLAGLGYWLGTADGNYGGLTVQAVLAFQKANGLGRDGLVGPATRAALESAGRPTARGGGPADRVEIDLQRQLLLVVRGGAVQVALNTSTGSGELYETEDGEQVRATTPTGSFSVFRGVDKMDESDLGKLWRPRYFYRGWAVHGATSVPAYPASHGCARVSNPAMDMIWAKDLMPVGSAVVVL</sequence>
<protein>
    <submittedName>
        <fullName evidence="9">L,D-transpeptidase-like protein</fullName>
    </submittedName>
</protein>
<dbReference type="Pfam" id="PF03734">
    <property type="entry name" value="YkuD"/>
    <property type="match status" value="1"/>
</dbReference>
<evidence type="ECO:0000256" key="4">
    <source>
        <dbReference type="ARBA" id="ARBA00022984"/>
    </source>
</evidence>
<feature type="compositionally biased region" description="Polar residues" evidence="7">
    <location>
        <begin position="1"/>
        <end position="16"/>
    </location>
</feature>
<dbReference type="UniPathway" id="UPA00219"/>
<keyword evidence="4 6" id="KW-0573">Peptidoglycan synthesis</keyword>
<evidence type="ECO:0000313" key="10">
    <source>
        <dbReference type="Proteomes" id="UP000315628"/>
    </source>
</evidence>
<dbReference type="PROSITE" id="PS52029">
    <property type="entry name" value="LD_TPASE"/>
    <property type="match status" value="1"/>
</dbReference>
<dbReference type="CDD" id="cd16913">
    <property type="entry name" value="YkuD_like"/>
    <property type="match status" value="1"/>
</dbReference>
<feature type="compositionally biased region" description="Low complexity" evidence="7">
    <location>
        <begin position="17"/>
        <end position="125"/>
    </location>
</feature>
<evidence type="ECO:0000256" key="7">
    <source>
        <dbReference type="SAM" id="MobiDB-lite"/>
    </source>
</evidence>
<feature type="region of interest" description="Disordered" evidence="7">
    <location>
        <begin position="1"/>
        <end position="134"/>
    </location>
</feature>
<feature type="active site" description="Proton donor/acceptor" evidence="6">
    <location>
        <position position="282"/>
    </location>
</feature>
<dbReference type="AlphaFoldDB" id="A0A560WHZ3"/>
<evidence type="ECO:0000256" key="3">
    <source>
        <dbReference type="ARBA" id="ARBA00022960"/>
    </source>
</evidence>
<dbReference type="SUPFAM" id="SSF47090">
    <property type="entry name" value="PGBD-like"/>
    <property type="match status" value="1"/>
</dbReference>
<keyword evidence="5 6" id="KW-0961">Cell wall biogenesis/degradation</keyword>
<feature type="active site" description="Nucleophile" evidence="6">
    <location>
        <position position="296"/>
    </location>
</feature>
<feature type="domain" description="L,D-TPase catalytic" evidence="8">
    <location>
        <begin position="202"/>
        <end position="322"/>
    </location>
</feature>
<dbReference type="EMBL" id="VIUW01000001">
    <property type="protein sequence ID" value="TWD17331.1"/>
    <property type="molecule type" value="Genomic_DNA"/>
</dbReference>
<dbReference type="SUPFAM" id="SSF141523">
    <property type="entry name" value="L,D-transpeptidase catalytic domain-like"/>
    <property type="match status" value="1"/>
</dbReference>
<gene>
    <name evidence="9" type="ORF">FB557_0898</name>
</gene>
<dbReference type="GO" id="GO:0016740">
    <property type="term" value="F:transferase activity"/>
    <property type="evidence" value="ECO:0007669"/>
    <property type="project" value="UniProtKB-KW"/>
</dbReference>
<keyword evidence="10" id="KW-1185">Reference proteome</keyword>
<comment type="pathway">
    <text evidence="1 6">Cell wall biogenesis; peptidoglycan biosynthesis.</text>
</comment>
<dbReference type="InterPro" id="IPR038063">
    <property type="entry name" value="Transpep_catalytic_dom"/>
</dbReference>
<reference evidence="9 10" key="1">
    <citation type="submission" date="2019-06" db="EMBL/GenBank/DDBJ databases">
        <title>Sequencing the genomes of 1000 actinobacteria strains.</title>
        <authorList>
            <person name="Klenk H.-P."/>
        </authorList>
    </citation>
    <scope>NUCLEOTIDE SEQUENCE [LARGE SCALE GENOMIC DNA]</scope>
    <source>
        <strain evidence="9 10">DSM 18935</strain>
    </source>
</reference>
<proteinExistence type="predicted"/>
<keyword evidence="3 6" id="KW-0133">Cell shape</keyword>
<dbReference type="InterPro" id="IPR036366">
    <property type="entry name" value="PGBDSf"/>
</dbReference>
<evidence type="ECO:0000256" key="5">
    <source>
        <dbReference type="ARBA" id="ARBA00023316"/>
    </source>
</evidence>
<evidence type="ECO:0000256" key="2">
    <source>
        <dbReference type="ARBA" id="ARBA00022679"/>
    </source>
</evidence>
<evidence type="ECO:0000256" key="1">
    <source>
        <dbReference type="ARBA" id="ARBA00004752"/>
    </source>
</evidence>